<feature type="region of interest" description="Disordered" evidence="5">
    <location>
        <begin position="42"/>
        <end position="139"/>
    </location>
</feature>
<feature type="transmembrane region" description="Helical" evidence="6">
    <location>
        <begin position="444"/>
        <end position="463"/>
    </location>
</feature>
<keyword evidence="4 6" id="KW-0472">Membrane</keyword>
<dbReference type="AlphaFoldDB" id="Q313H9"/>
<feature type="region of interest" description="Disordered" evidence="5">
    <location>
        <begin position="191"/>
        <end position="245"/>
    </location>
</feature>
<evidence type="ECO:0000256" key="6">
    <source>
        <dbReference type="SAM" id="Phobius"/>
    </source>
</evidence>
<keyword evidence="3 6" id="KW-1133">Transmembrane helix</keyword>
<evidence type="ECO:0000256" key="5">
    <source>
        <dbReference type="SAM" id="MobiDB-lite"/>
    </source>
</evidence>
<evidence type="ECO:0000259" key="8">
    <source>
        <dbReference type="Pfam" id="PF13717"/>
    </source>
</evidence>
<protein>
    <submittedName>
        <fullName evidence="9">MJ0042 family finger-like protein</fullName>
    </submittedName>
</protein>
<evidence type="ECO:0000313" key="9">
    <source>
        <dbReference type="EMBL" id="ABB37917.1"/>
    </source>
</evidence>
<dbReference type="EMBL" id="CP000112">
    <property type="protein sequence ID" value="ABB37917.1"/>
    <property type="molecule type" value="Genomic_DNA"/>
</dbReference>
<dbReference type="HOGENOM" id="CLU_043379_0_0_7"/>
<proteinExistence type="predicted"/>
<feature type="compositionally biased region" description="Basic and acidic residues" evidence="5">
    <location>
        <begin position="234"/>
        <end position="245"/>
    </location>
</feature>
<evidence type="ECO:0000256" key="4">
    <source>
        <dbReference type="ARBA" id="ARBA00023136"/>
    </source>
</evidence>
<feature type="compositionally biased region" description="Basic and acidic residues" evidence="5">
    <location>
        <begin position="54"/>
        <end position="64"/>
    </location>
</feature>
<feature type="compositionally biased region" description="Basic and acidic residues" evidence="5">
    <location>
        <begin position="191"/>
        <end position="205"/>
    </location>
</feature>
<dbReference type="InterPro" id="IPR006977">
    <property type="entry name" value="Yip1_dom"/>
</dbReference>
<gene>
    <name evidence="9" type="ordered locus">Dde_1116</name>
</gene>
<feature type="domain" description="Yip1" evidence="7">
    <location>
        <begin position="289"/>
        <end position="460"/>
    </location>
</feature>
<feature type="region of interest" description="Disordered" evidence="5">
    <location>
        <begin position="151"/>
        <end position="179"/>
    </location>
</feature>
<dbReference type="InterPro" id="IPR011723">
    <property type="entry name" value="Znf/thioredoxin_put"/>
</dbReference>
<sequence>MQIRCPECQFTRHVDESKIPASAALATCPKCRHKFRFRDFSQQDEFVLEPDTETAGRHQDRPPLHDSGQAIPRPVHTAAPAASGDIWDDIASLGDKKPQSGHTGGNDEAAGKITGAPDDDAASAADGQNASPTATGSATAQADNAFAAVRNTPDASGHGTQGHTTEADAGSPAEAAPQRKQFDDVIERHANARRDPLGTVKAEEHAGDDDDTSRAQPDDFWQNTPAADNPDQTRYSDDPVTRRVEAEEETYAIPDDLHDRLNRPEPQDIPWEWPDRFGFVGAFMETAKRVIFSPARFFGTMRPGLTITAPITFYLLTGMFEELATRGWVLATARMYREAIAASPLADFFNQMVQSTGSISILLMSVVFLVLKLIMLSGLYQVFLRLVGGDKGGFVTTFRVVAYANAVGLLALFPFFGQIVGPLWYFALTLAGIKHGHRISWGKAIFAALPVYLLLLIFIVMVLRNMLSALV</sequence>
<evidence type="ECO:0000259" key="7">
    <source>
        <dbReference type="Pfam" id="PF04893"/>
    </source>
</evidence>
<name>Q313H9_OLEA2</name>
<dbReference type="KEGG" id="dde:Dde_1116"/>
<feature type="transmembrane region" description="Helical" evidence="6">
    <location>
        <begin position="361"/>
        <end position="383"/>
    </location>
</feature>
<evidence type="ECO:0000256" key="2">
    <source>
        <dbReference type="ARBA" id="ARBA00022692"/>
    </source>
</evidence>
<dbReference type="Pfam" id="PF04893">
    <property type="entry name" value="Yip1"/>
    <property type="match status" value="1"/>
</dbReference>
<dbReference type="NCBIfam" id="TIGR02098">
    <property type="entry name" value="MJ0042_CXXC"/>
    <property type="match status" value="1"/>
</dbReference>
<feature type="transmembrane region" description="Helical" evidence="6">
    <location>
        <begin position="403"/>
        <end position="432"/>
    </location>
</feature>
<keyword evidence="2 6" id="KW-0812">Transmembrane</keyword>
<dbReference type="eggNOG" id="COG2881">
    <property type="taxonomic scope" value="Bacteria"/>
</dbReference>
<feature type="compositionally biased region" description="Polar residues" evidence="5">
    <location>
        <begin position="128"/>
        <end position="139"/>
    </location>
</feature>
<evidence type="ECO:0000256" key="3">
    <source>
        <dbReference type="ARBA" id="ARBA00022989"/>
    </source>
</evidence>
<keyword evidence="10" id="KW-1185">Reference proteome</keyword>
<accession>Q313H9</accession>
<feature type="domain" description="Zinc finger/thioredoxin putative" evidence="8">
    <location>
        <begin position="1"/>
        <end position="36"/>
    </location>
</feature>
<evidence type="ECO:0000256" key="1">
    <source>
        <dbReference type="ARBA" id="ARBA00004141"/>
    </source>
</evidence>
<feature type="compositionally biased region" description="Polar residues" evidence="5">
    <location>
        <begin position="221"/>
        <end position="233"/>
    </location>
</feature>
<dbReference type="Pfam" id="PF13717">
    <property type="entry name" value="Zn_ribbon_4"/>
    <property type="match status" value="1"/>
</dbReference>
<dbReference type="GO" id="GO:0016020">
    <property type="term" value="C:membrane"/>
    <property type="evidence" value="ECO:0007669"/>
    <property type="project" value="UniProtKB-SubCell"/>
</dbReference>
<reference evidence="9 10" key="1">
    <citation type="journal article" date="2011" name="J. Bacteriol.">
        <title>Complete genome sequence and updated annotation of Desulfovibrio alaskensis G20.</title>
        <authorList>
            <person name="Hauser L.J."/>
            <person name="Land M.L."/>
            <person name="Brown S.D."/>
            <person name="Larimer F."/>
            <person name="Keller K.L."/>
            <person name="Rapp-Giles B.J."/>
            <person name="Price M.N."/>
            <person name="Lin M."/>
            <person name="Bruce D.C."/>
            <person name="Detter J.C."/>
            <person name="Tapia R."/>
            <person name="Han C.S."/>
            <person name="Goodwin L.A."/>
            <person name="Cheng J.F."/>
            <person name="Pitluck S."/>
            <person name="Copeland A."/>
            <person name="Lucas S."/>
            <person name="Nolan M."/>
            <person name="Lapidus A.L."/>
            <person name="Palumbo A.V."/>
            <person name="Wall J.D."/>
        </authorList>
    </citation>
    <scope>NUCLEOTIDE SEQUENCE [LARGE SCALE GENOMIC DNA]</scope>
    <source>
        <strain evidence="10">ATCC BAA 1058 / DSM 17464 / G20</strain>
    </source>
</reference>
<comment type="subcellular location">
    <subcellularLocation>
        <location evidence="1">Membrane</location>
        <topology evidence="1">Multi-pass membrane protein</topology>
    </subcellularLocation>
</comment>
<dbReference type="Proteomes" id="UP000002710">
    <property type="component" value="Chromosome"/>
</dbReference>
<organism evidence="9 10">
    <name type="scientific">Oleidesulfovibrio alaskensis (strain ATCC BAA-1058 / DSM 17464 / G20)</name>
    <name type="common">Desulfovibrio alaskensis</name>
    <dbReference type="NCBI Taxonomy" id="207559"/>
    <lineage>
        <taxon>Bacteria</taxon>
        <taxon>Pseudomonadati</taxon>
        <taxon>Thermodesulfobacteriota</taxon>
        <taxon>Desulfovibrionia</taxon>
        <taxon>Desulfovibrionales</taxon>
        <taxon>Desulfovibrionaceae</taxon>
        <taxon>Oleidesulfovibrio</taxon>
    </lineage>
</organism>
<evidence type="ECO:0000313" key="10">
    <source>
        <dbReference type="Proteomes" id="UP000002710"/>
    </source>
</evidence>
<dbReference type="STRING" id="207559.Dde_1116"/>
<dbReference type="RefSeq" id="WP_011367144.1">
    <property type="nucleotide sequence ID" value="NC_007519.1"/>
</dbReference>